<keyword evidence="6" id="KW-1185">Reference proteome</keyword>
<dbReference type="AlphaFoldDB" id="A0A6L7GKR4"/>
<dbReference type="InterPro" id="IPR058644">
    <property type="entry name" value="Mtb12-like_C"/>
</dbReference>
<comment type="similarity">
    <text evidence="2">Belongs to the MTB12 family.</text>
</comment>
<name>A0A6L7GKR4_9ACTN</name>
<feature type="chain" id="PRO_5039584206" evidence="3">
    <location>
        <begin position="22"/>
        <end position="185"/>
    </location>
</feature>
<organism evidence="5 6">
    <name type="scientific">Gordonia mangrovi</name>
    <dbReference type="NCBI Taxonomy" id="2665643"/>
    <lineage>
        <taxon>Bacteria</taxon>
        <taxon>Bacillati</taxon>
        <taxon>Actinomycetota</taxon>
        <taxon>Actinomycetes</taxon>
        <taxon>Mycobacteriales</taxon>
        <taxon>Gordoniaceae</taxon>
        <taxon>Gordonia</taxon>
    </lineage>
</organism>
<dbReference type="Pfam" id="PF26580">
    <property type="entry name" value="Mtb12_C"/>
    <property type="match status" value="1"/>
</dbReference>
<gene>
    <name evidence="5" type="ORF">GIY30_03930</name>
</gene>
<feature type="signal peptide" evidence="3">
    <location>
        <begin position="1"/>
        <end position="21"/>
    </location>
</feature>
<keyword evidence="1 3" id="KW-0732">Signal</keyword>
<reference evidence="5 6" key="1">
    <citation type="submission" date="2019-11" db="EMBL/GenBank/DDBJ databases">
        <title>Gordonia sp. nov., a novel actinobacterium isolated from mangrove soil in Hainan.</title>
        <authorList>
            <person name="Huang X."/>
            <person name="Xie Y."/>
            <person name="Chu X."/>
            <person name="Xiao K."/>
        </authorList>
    </citation>
    <scope>NUCLEOTIDE SEQUENCE [LARGE SCALE GENOMIC DNA]</scope>
    <source>
        <strain evidence="5 6">HNM0687</strain>
    </source>
</reference>
<dbReference type="RefSeq" id="WP_160900639.1">
    <property type="nucleotide sequence ID" value="NZ_CP102850.1"/>
</dbReference>
<dbReference type="PROSITE" id="PS51257">
    <property type="entry name" value="PROKAR_LIPOPROTEIN"/>
    <property type="match status" value="1"/>
</dbReference>
<evidence type="ECO:0000313" key="6">
    <source>
        <dbReference type="Proteomes" id="UP000475545"/>
    </source>
</evidence>
<evidence type="ECO:0000256" key="2">
    <source>
        <dbReference type="ARBA" id="ARBA00093774"/>
    </source>
</evidence>
<evidence type="ECO:0000259" key="4">
    <source>
        <dbReference type="Pfam" id="PF26580"/>
    </source>
</evidence>
<proteinExistence type="inferred from homology"/>
<protein>
    <submittedName>
        <fullName evidence="5">DUF4878 domain-containing protein</fullName>
    </submittedName>
</protein>
<sequence>MKVRKPLAAAILAGATVLATAACSDEASDTASSIANEASAAVASAAGEAASQARDAVSGAVSTAKDAVLGLSTEDAQNTLRTAVDPASTTEELEGAIDTNNPETISAFQAYAESSNAAGYTPDVYTVTDVNEQGQSTAVATVSVASPHAPAPVDIQLDYVRVGTNWKLSANAVDTLTSMGDQHSG</sequence>
<evidence type="ECO:0000256" key="3">
    <source>
        <dbReference type="SAM" id="SignalP"/>
    </source>
</evidence>
<evidence type="ECO:0000256" key="1">
    <source>
        <dbReference type="ARBA" id="ARBA00022729"/>
    </source>
</evidence>
<feature type="domain" description="Low molecular weight antigen MTB12-like C-terminal" evidence="4">
    <location>
        <begin position="72"/>
        <end position="183"/>
    </location>
</feature>
<comment type="caution">
    <text evidence="5">The sequence shown here is derived from an EMBL/GenBank/DDBJ whole genome shotgun (WGS) entry which is preliminary data.</text>
</comment>
<evidence type="ECO:0000313" key="5">
    <source>
        <dbReference type="EMBL" id="MXP20506.1"/>
    </source>
</evidence>
<dbReference type="Proteomes" id="UP000475545">
    <property type="component" value="Unassembled WGS sequence"/>
</dbReference>
<dbReference type="EMBL" id="WMBR01000001">
    <property type="protein sequence ID" value="MXP20506.1"/>
    <property type="molecule type" value="Genomic_DNA"/>
</dbReference>
<accession>A0A6L7GKR4</accession>